<name>A0ABV5A9J2_9BACL</name>
<sequence length="153" mass="16695">MLTAAHWVYLAVVVLVIVGMALRRGVIPLCIIGTVVMGWVYSHNFITGLKVLFNATIASATTLLGIILIIGIMISLLRLLESIGADQLFLRPVQNLFRGPTSAFWGTGLVKGMIAAFVWPTPSTTRGAKITTHVVQPSSIRLEKSRRLRPLCE</sequence>
<evidence type="ECO:0000256" key="1">
    <source>
        <dbReference type="SAM" id="Phobius"/>
    </source>
</evidence>
<accession>A0ABV5A9J2</accession>
<evidence type="ECO:0000313" key="2">
    <source>
        <dbReference type="EMBL" id="MFB5188937.1"/>
    </source>
</evidence>
<dbReference type="RefSeq" id="WP_275475761.1">
    <property type="nucleotide sequence ID" value="NZ_CP162940.1"/>
</dbReference>
<feature type="transmembrane region" description="Helical" evidence="1">
    <location>
        <begin position="6"/>
        <end position="22"/>
    </location>
</feature>
<dbReference type="Proteomes" id="UP001579974">
    <property type="component" value="Unassembled WGS sequence"/>
</dbReference>
<evidence type="ECO:0008006" key="4">
    <source>
        <dbReference type="Google" id="ProtNLM"/>
    </source>
</evidence>
<keyword evidence="1" id="KW-0472">Membrane</keyword>
<reference evidence="2 3" key="1">
    <citation type="journal article" date="2024" name="Int. J. Mol. Sci.">
        <title>Exploration of Alicyclobacillus spp. Genome in Search of Antibiotic Resistance.</title>
        <authorList>
            <person name="Bucka-Kolendo J."/>
            <person name="Kiousi D.E."/>
            <person name="Dekowska A."/>
            <person name="Mikolajczuk-Szczyrba A."/>
            <person name="Karadedos D.M."/>
            <person name="Michael P."/>
            <person name="Galanis A."/>
            <person name="Sokolowska B."/>
        </authorList>
    </citation>
    <scope>NUCLEOTIDE SEQUENCE [LARGE SCALE GENOMIC DNA]</scope>
    <source>
        <strain evidence="2 3">KKP 3000</strain>
    </source>
</reference>
<organism evidence="2 3">
    <name type="scientific">Alicyclobacillus fastidiosus</name>
    <dbReference type="NCBI Taxonomy" id="392011"/>
    <lineage>
        <taxon>Bacteria</taxon>
        <taxon>Bacillati</taxon>
        <taxon>Bacillota</taxon>
        <taxon>Bacilli</taxon>
        <taxon>Bacillales</taxon>
        <taxon>Alicyclobacillaceae</taxon>
        <taxon>Alicyclobacillus</taxon>
    </lineage>
</organism>
<keyword evidence="1" id="KW-1133">Transmembrane helix</keyword>
<feature type="transmembrane region" description="Helical" evidence="1">
    <location>
        <begin position="52"/>
        <end position="77"/>
    </location>
</feature>
<comment type="caution">
    <text evidence="2">The sequence shown here is derived from an EMBL/GenBank/DDBJ whole genome shotgun (WGS) entry which is preliminary data.</text>
</comment>
<feature type="transmembrane region" description="Helical" evidence="1">
    <location>
        <begin position="29"/>
        <end position="46"/>
    </location>
</feature>
<keyword evidence="3" id="KW-1185">Reference proteome</keyword>
<keyword evidence="1" id="KW-0812">Transmembrane</keyword>
<evidence type="ECO:0000313" key="3">
    <source>
        <dbReference type="Proteomes" id="UP001579974"/>
    </source>
</evidence>
<protein>
    <recommendedName>
        <fullName evidence="4">TRAP C4-dicarboxylate transport system permease DctM subunit domain-containing protein</fullName>
    </recommendedName>
</protein>
<proteinExistence type="predicted"/>
<dbReference type="EMBL" id="JBDXSU010000001">
    <property type="protein sequence ID" value="MFB5188937.1"/>
    <property type="molecule type" value="Genomic_DNA"/>
</dbReference>
<gene>
    <name evidence="2" type="ORF">KKP3000_001376</name>
</gene>